<protein>
    <recommendedName>
        <fullName evidence="4">Lipoprotein</fullName>
    </recommendedName>
</protein>
<accession>Q73PE8</accession>
<dbReference type="AlphaFoldDB" id="Q73PE8"/>
<evidence type="ECO:0000313" key="3">
    <source>
        <dbReference type="Proteomes" id="UP000008212"/>
    </source>
</evidence>
<dbReference type="KEGG" id="tde:TDE_0851"/>
<evidence type="ECO:0000313" key="2">
    <source>
        <dbReference type="EMBL" id="AAS11342.1"/>
    </source>
</evidence>
<gene>
    <name evidence="2" type="ordered locus">TDE_0851</name>
</gene>
<keyword evidence="1" id="KW-0732">Signal</keyword>
<dbReference type="OrthoDB" id="9921628at2"/>
<evidence type="ECO:0000256" key="1">
    <source>
        <dbReference type="SAM" id="SignalP"/>
    </source>
</evidence>
<feature type="signal peptide" evidence="1">
    <location>
        <begin position="1"/>
        <end position="21"/>
    </location>
</feature>
<dbReference type="PaxDb" id="243275-TDE_0851"/>
<dbReference type="HOGENOM" id="CLU_2557275_0_0_12"/>
<dbReference type="EMBL" id="AE017226">
    <property type="protein sequence ID" value="AAS11342.1"/>
    <property type="molecule type" value="Genomic_DNA"/>
</dbReference>
<keyword evidence="3" id="KW-1185">Reference proteome</keyword>
<feature type="chain" id="PRO_5004284621" description="Lipoprotein" evidence="1">
    <location>
        <begin position="22"/>
        <end position="82"/>
    </location>
</feature>
<sequence>MSITYSVLFSAAFIAASSFLASCLSLISAIPINTEIRPTKAAKIGKPPLKNKRISCPQAKPMGRAAITVKAIKTIPIISASI</sequence>
<organism evidence="2 3">
    <name type="scientific">Treponema denticola (strain ATCC 35405 / DSM 14222 / CIP 103919 / JCM 8153 / KCTC 15104)</name>
    <dbReference type="NCBI Taxonomy" id="243275"/>
    <lineage>
        <taxon>Bacteria</taxon>
        <taxon>Pseudomonadati</taxon>
        <taxon>Spirochaetota</taxon>
        <taxon>Spirochaetia</taxon>
        <taxon>Spirochaetales</taxon>
        <taxon>Treponemataceae</taxon>
        <taxon>Treponema</taxon>
    </lineage>
</organism>
<name>Q73PE8_TREDE</name>
<evidence type="ECO:0008006" key="4">
    <source>
        <dbReference type="Google" id="ProtNLM"/>
    </source>
</evidence>
<reference evidence="2 3" key="1">
    <citation type="journal article" date="2004" name="Proc. Natl. Acad. Sci. U.S.A.">
        <title>Comparison of the genome of the oral pathogen Treponema denticola with other spirochete genomes.</title>
        <authorList>
            <person name="Seshadri R."/>
            <person name="Myers G.S."/>
            <person name="Tettelin H."/>
            <person name="Eisen J.A."/>
            <person name="Heidelberg J.F."/>
            <person name="Dodson R.J."/>
            <person name="Davidsen T.M."/>
            <person name="DeBoy R.T."/>
            <person name="Fouts D.E."/>
            <person name="Haft D.H."/>
            <person name="Selengut J."/>
            <person name="Ren Q."/>
            <person name="Brinkac L.M."/>
            <person name="Madupu R."/>
            <person name="Kolonay J."/>
            <person name="Durkin S.A."/>
            <person name="Daugherty S.C."/>
            <person name="Shetty J."/>
            <person name="Shvartsbeyn A."/>
            <person name="Gebregeorgis E."/>
            <person name="Geer K."/>
            <person name="Tsegaye G."/>
            <person name="Malek J."/>
            <person name="Ayodeji B."/>
            <person name="Shatsman S."/>
            <person name="McLeod M.P."/>
            <person name="Smajs D."/>
            <person name="Howell J.K."/>
            <person name="Pal S."/>
            <person name="Amin A."/>
            <person name="Vashisth P."/>
            <person name="McNeill T.Z."/>
            <person name="Xiang Q."/>
            <person name="Sodergren E."/>
            <person name="Baca E."/>
            <person name="Weinstock G.M."/>
            <person name="Norris S.J."/>
            <person name="Fraser C.M."/>
            <person name="Paulsen I.T."/>
        </authorList>
    </citation>
    <scope>NUCLEOTIDE SEQUENCE [LARGE SCALE GENOMIC DNA]</scope>
    <source>
        <strain evidence="3">ATCC 35405 / DSM 14222 / CIP 103919 / JCM 8153 / KCTC 15104</strain>
    </source>
</reference>
<dbReference type="Proteomes" id="UP000008212">
    <property type="component" value="Chromosome"/>
</dbReference>
<proteinExistence type="predicted"/>
<dbReference type="STRING" id="243275.TDE_0851"/>